<reference evidence="1 2" key="1">
    <citation type="journal article" date="2019" name="Commun. Biol.">
        <title>The bagworm genome reveals a unique fibroin gene that provides high tensile strength.</title>
        <authorList>
            <person name="Kono N."/>
            <person name="Nakamura H."/>
            <person name="Ohtoshi R."/>
            <person name="Tomita M."/>
            <person name="Numata K."/>
            <person name="Arakawa K."/>
        </authorList>
    </citation>
    <scope>NUCLEOTIDE SEQUENCE [LARGE SCALE GENOMIC DNA]</scope>
</reference>
<gene>
    <name evidence="1" type="ORF">EVAR_63004_1</name>
</gene>
<dbReference type="AlphaFoldDB" id="A0A4C1YVP4"/>
<sequence>MTFRHIELHRRPDRPWRADSAFKIIALPQDSRVGCAPAARRLTKPISAFPPSQTTRRSSHTSYVNLFWALVRQNIFVTVDSEFLT</sequence>
<name>A0A4C1YVP4_EUMVA</name>
<protein>
    <submittedName>
        <fullName evidence="1">Uncharacterized protein</fullName>
    </submittedName>
</protein>
<comment type="caution">
    <text evidence="1">The sequence shown here is derived from an EMBL/GenBank/DDBJ whole genome shotgun (WGS) entry which is preliminary data.</text>
</comment>
<dbReference type="EMBL" id="BGZK01001396">
    <property type="protein sequence ID" value="GBP79002.1"/>
    <property type="molecule type" value="Genomic_DNA"/>
</dbReference>
<dbReference type="Proteomes" id="UP000299102">
    <property type="component" value="Unassembled WGS sequence"/>
</dbReference>
<keyword evidence="2" id="KW-1185">Reference proteome</keyword>
<evidence type="ECO:0000313" key="1">
    <source>
        <dbReference type="EMBL" id="GBP79002.1"/>
    </source>
</evidence>
<organism evidence="1 2">
    <name type="scientific">Eumeta variegata</name>
    <name type="common">Bagworm moth</name>
    <name type="synonym">Eumeta japonica</name>
    <dbReference type="NCBI Taxonomy" id="151549"/>
    <lineage>
        <taxon>Eukaryota</taxon>
        <taxon>Metazoa</taxon>
        <taxon>Ecdysozoa</taxon>
        <taxon>Arthropoda</taxon>
        <taxon>Hexapoda</taxon>
        <taxon>Insecta</taxon>
        <taxon>Pterygota</taxon>
        <taxon>Neoptera</taxon>
        <taxon>Endopterygota</taxon>
        <taxon>Lepidoptera</taxon>
        <taxon>Glossata</taxon>
        <taxon>Ditrysia</taxon>
        <taxon>Tineoidea</taxon>
        <taxon>Psychidae</taxon>
        <taxon>Oiketicinae</taxon>
        <taxon>Eumeta</taxon>
    </lineage>
</organism>
<proteinExistence type="predicted"/>
<evidence type="ECO:0000313" key="2">
    <source>
        <dbReference type="Proteomes" id="UP000299102"/>
    </source>
</evidence>
<accession>A0A4C1YVP4</accession>